<dbReference type="KEGG" id="mng:MNEG_14343"/>
<dbReference type="EMBL" id="KK104635">
    <property type="protein sequence ID" value="KIY93618.1"/>
    <property type="molecule type" value="Genomic_DNA"/>
</dbReference>
<organism evidence="2 3">
    <name type="scientific">Monoraphidium neglectum</name>
    <dbReference type="NCBI Taxonomy" id="145388"/>
    <lineage>
        <taxon>Eukaryota</taxon>
        <taxon>Viridiplantae</taxon>
        <taxon>Chlorophyta</taxon>
        <taxon>core chlorophytes</taxon>
        <taxon>Chlorophyceae</taxon>
        <taxon>CS clade</taxon>
        <taxon>Sphaeropleales</taxon>
        <taxon>Selenastraceae</taxon>
        <taxon>Monoraphidium</taxon>
    </lineage>
</organism>
<feature type="non-terminal residue" evidence="2">
    <location>
        <position position="87"/>
    </location>
</feature>
<name>A0A0D2KCS9_9CHLO</name>
<evidence type="ECO:0000313" key="3">
    <source>
        <dbReference type="Proteomes" id="UP000054498"/>
    </source>
</evidence>
<accession>A0A0D2KCS9</accession>
<sequence>MSSIHRRRPAAAALVDTGGSCKSGALACDTQGAAGAAVDMTATFNQPRAAVWTPIAAQTRRSGGKACDAPPPERRAARRAKHPPWVL</sequence>
<dbReference type="GeneID" id="25731896"/>
<dbReference type="AlphaFoldDB" id="A0A0D2KCS9"/>
<protein>
    <submittedName>
        <fullName evidence="2">Uncharacterized protein</fullName>
    </submittedName>
</protein>
<feature type="region of interest" description="Disordered" evidence="1">
    <location>
        <begin position="57"/>
        <end position="87"/>
    </location>
</feature>
<keyword evidence="3" id="KW-1185">Reference proteome</keyword>
<dbReference type="RefSeq" id="XP_013892638.1">
    <property type="nucleotide sequence ID" value="XM_014037184.1"/>
</dbReference>
<feature type="compositionally biased region" description="Basic residues" evidence="1">
    <location>
        <begin position="76"/>
        <end position="87"/>
    </location>
</feature>
<gene>
    <name evidence="2" type="ORF">MNEG_14343</name>
</gene>
<evidence type="ECO:0000256" key="1">
    <source>
        <dbReference type="SAM" id="MobiDB-lite"/>
    </source>
</evidence>
<proteinExistence type="predicted"/>
<reference evidence="2 3" key="1">
    <citation type="journal article" date="2013" name="BMC Genomics">
        <title>Reconstruction of the lipid metabolism for the microalga Monoraphidium neglectum from its genome sequence reveals characteristics suitable for biofuel production.</title>
        <authorList>
            <person name="Bogen C."/>
            <person name="Al-Dilaimi A."/>
            <person name="Albersmeier A."/>
            <person name="Wichmann J."/>
            <person name="Grundmann M."/>
            <person name="Rupp O."/>
            <person name="Lauersen K.J."/>
            <person name="Blifernez-Klassen O."/>
            <person name="Kalinowski J."/>
            <person name="Goesmann A."/>
            <person name="Mussgnug J.H."/>
            <person name="Kruse O."/>
        </authorList>
    </citation>
    <scope>NUCLEOTIDE SEQUENCE [LARGE SCALE GENOMIC DNA]</scope>
    <source>
        <strain evidence="2 3">SAG 48.87</strain>
    </source>
</reference>
<evidence type="ECO:0000313" key="2">
    <source>
        <dbReference type="EMBL" id="KIY93618.1"/>
    </source>
</evidence>
<dbReference type="Proteomes" id="UP000054498">
    <property type="component" value="Unassembled WGS sequence"/>
</dbReference>